<reference evidence="5 6" key="1">
    <citation type="journal article" date="2007" name="Nature">
        <title>Genome of the marsupial Monodelphis domestica reveals innovation in non-coding sequences.</title>
        <authorList>
            <person name="Mikkelsen T.S."/>
            <person name="Wakefield M.J."/>
            <person name="Aken B."/>
            <person name="Amemiya C.T."/>
            <person name="Chang J.L."/>
            <person name="Duke S."/>
            <person name="Garber M."/>
            <person name="Gentles A.J."/>
            <person name="Goodstadt L."/>
            <person name="Heger A."/>
            <person name="Jurka J."/>
            <person name="Kamal M."/>
            <person name="Mauceli E."/>
            <person name="Searle S.M."/>
            <person name="Sharpe T."/>
            <person name="Baker M.L."/>
            <person name="Batzer M.A."/>
            <person name="Benos P.V."/>
            <person name="Belov K."/>
            <person name="Clamp M."/>
            <person name="Cook A."/>
            <person name="Cuff J."/>
            <person name="Das R."/>
            <person name="Davidow L."/>
            <person name="Deakin J.E."/>
            <person name="Fazzari M.J."/>
            <person name="Glass J.L."/>
            <person name="Grabherr M."/>
            <person name="Greally J.M."/>
            <person name="Gu W."/>
            <person name="Hore T.A."/>
            <person name="Huttley G.A."/>
            <person name="Kleber M."/>
            <person name="Jirtle R.L."/>
            <person name="Koina E."/>
            <person name="Lee J.T."/>
            <person name="Mahony S."/>
            <person name="Marra M.A."/>
            <person name="Miller R.D."/>
            <person name="Nicholls R.D."/>
            <person name="Oda M."/>
            <person name="Papenfuss A.T."/>
            <person name="Parra Z.E."/>
            <person name="Pollock D.D."/>
            <person name="Ray D.A."/>
            <person name="Schein J.E."/>
            <person name="Speed T.P."/>
            <person name="Thompson K."/>
            <person name="VandeBerg J.L."/>
            <person name="Wade C.M."/>
            <person name="Walker J.A."/>
            <person name="Waters P.D."/>
            <person name="Webber C."/>
            <person name="Weidman J.R."/>
            <person name="Xie X."/>
            <person name="Zody M.C."/>
            <person name="Baldwin J."/>
            <person name="Abdouelleil A."/>
            <person name="Abdulkadir J."/>
            <person name="Abebe A."/>
            <person name="Abera B."/>
            <person name="Abreu J."/>
            <person name="Acer S.C."/>
            <person name="Aftuck L."/>
            <person name="Alexander A."/>
            <person name="An P."/>
            <person name="Anderson E."/>
            <person name="Anderson S."/>
            <person name="Arachi H."/>
            <person name="Azer M."/>
            <person name="Bachantsang P."/>
            <person name="Barry A."/>
            <person name="Bayul T."/>
            <person name="Berlin A."/>
            <person name="Bessette D."/>
            <person name="Bloom T."/>
            <person name="Bloom T."/>
            <person name="Boguslavskiy L."/>
            <person name="Bonnet C."/>
            <person name="Boukhgalter B."/>
            <person name="Bourzgui I."/>
            <person name="Brown A."/>
            <person name="Cahill P."/>
            <person name="Channer S."/>
            <person name="Cheshatsang Y."/>
            <person name="Chuda L."/>
            <person name="Citroen M."/>
            <person name="Collymore A."/>
            <person name="Cooke P."/>
            <person name="Costello M."/>
            <person name="D'Aco K."/>
            <person name="Daza R."/>
            <person name="De Haan G."/>
            <person name="DeGray S."/>
            <person name="DeMaso C."/>
            <person name="Dhargay N."/>
            <person name="Dooley K."/>
            <person name="Dooley E."/>
            <person name="Doricent M."/>
            <person name="Dorje P."/>
            <person name="Dorjee K."/>
            <person name="Dupes A."/>
            <person name="Elong R."/>
            <person name="Falk J."/>
            <person name="Farina A."/>
            <person name="Faro S."/>
            <person name="Ferguson D."/>
            <person name="Fisher S."/>
            <person name="Foley C.D."/>
            <person name="Franke A."/>
            <person name="Friedrich D."/>
            <person name="Gadbois L."/>
            <person name="Gearin G."/>
            <person name="Gearin C.R."/>
            <person name="Giannoukos G."/>
            <person name="Goode T."/>
            <person name="Graham J."/>
            <person name="Grandbois E."/>
            <person name="Grewal S."/>
            <person name="Gyaltsen K."/>
            <person name="Hafez N."/>
            <person name="Hagos B."/>
            <person name="Hall J."/>
            <person name="Henson C."/>
            <person name="Hollinger A."/>
            <person name="Honan T."/>
            <person name="Huard M.D."/>
            <person name="Hughes L."/>
            <person name="Hurhula B."/>
            <person name="Husby M.E."/>
            <person name="Kamat A."/>
            <person name="Kanga B."/>
            <person name="Kashin S."/>
            <person name="Khazanovich D."/>
            <person name="Kisner P."/>
            <person name="Lance K."/>
            <person name="Lara M."/>
            <person name="Lee W."/>
            <person name="Lennon N."/>
            <person name="Letendre F."/>
            <person name="LeVine R."/>
            <person name="Lipovsky A."/>
            <person name="Liu X."/>
            <person name="Liu J."/>
            <person name="Liu S."/>
            <person name="Lokyitsang T."/>
            <person name="Lokyitsang Y."/>
            <person name="Lubonja R."/>
            <person name="Lui A."/>
            <person name="MacDonald P."/>
            <person name="Magnisalis V."/>
            <person name="Maru K."/>
            <person name="Matthews C."/>
            <person name="McCusker W."/>
            <person name="McDonough S."/>
            <person name="Mehta T."/>
            <person name="Meldrim J."/>
            <person name="Meneus L."/>
            <person name="Mihai O."/>
            <person name="Mihalev A."/>
            <person name="Mihova T."/>
            <person name="Mittelman R."/>
            <person name="Mlenga V."/>
            <person name="Montmayeur A."/>
            <person name="Mulrain L."/>
            <person name="Navidi A."/>
            <person name="Naylor J."/>
            <person name="Negash T."/>
            <person name="Nguyen T."/>
            <person name="Nguyen N."/>
            <person name="Nicol R."/>
            <person name="Norbu C."/>
            <person name="Norbu N."/>
            <person name="Novod N."/>
            <person name="O'Neill B."/>
            <person name="Osman S."/>
            <person name="Markiewicz E."/>
            <person name="Oyono O.L."/>
            <person name="Patti C."/>
            <person name="Phunkhang P."/>
            <person name="Pierre F."/>
            <person name="Priest M."/>
            <person name="Raghuraman S."/>
            <person name="Rege F."/>
            <person name="Reyes R."/>
            <person name="Rise C."/>
            <person name="Rogov P."/>
            <person name="Ross K."/>
            <person name="Ryan E."/>
            <person name="Settipalli S."/>
            <person name="Shea T."/>
            <person name="Sherpa N."/>
            <person name="Shi L."/>
            <person name="Shih D."/>
            <person name="Sparrow T."/>
            <person name="Spaulding J."/>
            <person name="Stalker J."/>
            <person name="Stange-Thomann N."/>
            <person name="Stavropoulos S."/>
            <person name="Stone C."/>
            <person name="Strader C."/>
            <person name="Tesfaye S."/>
            <person name="Thomson T."/>
            <person name="Thoulutsang Y."/>
            <person name="Thoulutsang D."/>
            <person name="Topham K."/>
            <person name="Topping I."/>
            <person name="Tsamla T."/>
            <person name="Vassiliev H."/>
            <person name="Vo A."/>
            <person name="Wangchuk T."/>
            <person name="Wangdi T."/>
            <person name="Weiand M."/>
            <person name="Wilkinson J."/>
            <person name="Wilson A."/>
            <person name="Yadav S."/>
            <person name="Young G."/>
            <person name="Yu Q."/>
            <person name="Zembek L."/>
            <person name="Zhong D."/>
            <person name="Zimmer A."/>
            <person name="Zwirko Z."/>
            <person name="Jaffe D.B."/>
            <person name="Alvarez P."/>
            <person name="Brockman W."/>
            <person name="Butler J."/>
            <person name="Chin C."/>
            <person name="Gnerre S."/>
            <person name="MacCallum I."/>
            <person name="Graves J.A."/>
            <person name="Ponting C.P."/>
            <person name="Breen M."/>
            <person name="Samollow P.B."/>
            <person name="Lander E.S."/>
            <person name="Lindblad-Toh K."/>
        </authorList>
    </citation>
    <scope>NUCLEOTIDE SEQUENCE [LARGE SCALE GENOMIC DNA]</scope>
</reference>
<dbReference type="Proteomes" id="UP000002280">
    <property type="component" value="Chromosome 8"/>
</dbReference>
<dbReference type="STRING" id="13616.ENSMODP00000001340"/>
<dbReference type="GO" id="GO:0006869">
    <property type="term" value="P:lipid transport"/>
    <property type="evidence" value="ECO:0007669"/>
    <property type="project" value="InterPro"/>
</dbReference>
<feature type="coiled-coil region" evidence="2">
    <location>
        <begin position="447"/>
        <end position="478"/>
    </location>
</feature>
<dbReference type="GeneTree" id="ENSGT01030000234599"/>
<dbReference type="GO" id="GO:0008289">
    <property type="term" value="F:lipid binding"/>
    <property type="evidence" value="ECO:0000318"/>
    <property type="project" value="GO_Central"/>
</dbReference>
<evidence type="ECO:0000256" key="2">
    <source>
        <dbReference type="SAM" id="Coils"/>
    </source>
</evidence>
<keyword evidence="4" id="KW-0812">Transmembrane</keyword>
<keyword evidence="6" id="KW-1185">Reference proteome</keyword>
<evidence type="ECO:0000313" key="5">
    <source>
        <dbReference type="Ensembl" id="ENSMODP00000001340.3"/>
    </source>
</evidence>
<dbReference type="Ensembl" id="ENSMODT00000001368.4">
    <property type="protein sequence ID" value="ENSMODP00000001340.3"/>
    <property type="gene ID" value="ENSMODG00000001125.4"/>
</dbReference>
<name>F7D533_MONDO</name>
<protein>
    <submittedName>
        <fullName evidence="5">Apolipoprotein L6</fullName>
    </submittedName>
</protein>
<feature type="transmembrane region" description="Helical" evidence="4">
    <location>
        <begin position="289"/>
        <end position="312"/>
    </location>
</feature>
<feature type="transmembrane region" description="Helical" evidence="4">
    <location>
        <begin position="261"/>
        <end position="283"/>
    </location>
</feature>
<evidence type="ECO:0000256" key="3">
    <source>
        <dbReference type="SAM" id="MobiDB-lite"/>
    </source>
</evidence>
<dbReference type="PANTHER" id="PTHR14096">
    <property type="entry name" value="APOLIPOPROTEIN L"/>
    <property type="match status" value="1"/>
</dbReference>
<dbReference type="Bgee" id="ENSMODG00000001125">
    <property type="expression patterns" value="Expressed in skeletal muscle tissue and 10 other cell types or tissues"/>
</dbReference>
<dbReference type="HOGENOM" id="CLU_547406_0_0_1"/>
<dbReference type="Pfam" id="PF05461">
    <property type="entry name" value="ApoL"/>
    <property type="match status" value="1"/>
</dbReference>
<organism evidence="5 6">
    <name type="scientific">Monodelphis domestica</name>
    <name type="common">Gray short-tailed opossum</name>
    <dbReference type="NCBI Taxonomy" id="13616"/>
    <lineage>
        <taxon>Eukaryota</taxon>
        <taxon>Metazoa</taxon>
        <taxon>Chordata</taxon>
        <taxon>Craniata</taxon>
        <taxon>Vertebrata</taxon>
        <taxon>Euteleostomi</taxon>
        <taxon>Mammalia</taxon>
        <taxon>Metatheria</taxon>
        <taxon>Didelphimorphia</taxon>
        <taxon>Didelphidae</taxon>
        <taxon>Monodelphis</taxon>
    </lineage>
</organism>
<sequence length="498" mass="54033">MIRGVLSPEARSEEASPEDGSREDSSVPALKPKEPEERRNPILREDRHLTPSTERRPSTEMAPPSTHHQGVRRAAPRGGAAHQHQKEGDSSSLAPSPRAPAFVPSRKNIISFTLNSLREARQERKVMETLLDTITPKFWKSKQVKNSCLPLAIPEDPLDSKSMNELKQSQLSEDEAWERFFADSSSMREKATQLSETLYGLFGDKVLDDTNGQDGSLSDEDKIFLKEFPKKKMELEERIQDLHAIADQVDKTHKKCIITNVVAGSTSIISSIVTIMGLALAPVTAGGSLILSASGFGLGALAAITSLSSSVIERVGNLTAKERVSNHKGTKGQVAMVVLCKEAPQVVSVAQRCVSLGNQVLEEINKNIRAFRLAKANTRLTTSAKTLMTTGSLSTRSARKVEKAFGGTALAMTKGSRMMSAMTTGAFVLVDMITVIHDLNHLLEGAKAEMAGELREQAQELEGKLEELSQAYHSLLDIVISNSDGEGKAVDGGTEPTQ</sequence>
<accession>F7D533</accession>
<dbReference type="OrthoDB" id="6363454at2759"/>
<dbReference type="GO" id="GO:0042157">
    <property type="term" value="P:lipoprotein metabolic process"/>
    <property type="evidence" value="ECO:0007669"/>
    <property type="project" value="InterPro"/>
</dbReference>
<feature type="compositionally biased region" description="Basic and acidic residues" evidence="3">
    <location>
        <begin position="10"/>
        <end position="58"/>
    </location>
</feature>
<dbReference type="GO" id="GO:0005576">
    <property type="term" value="C:extracellular region"/>
    <property type="evidence" value="ECO:0007669"/>
    <property type="project" value="InterPro"/>
</dbReference>
<reference evidence="5" key="2">
    <citation type="submission" date="2025-08" db="UniProtKB">
        <authorList>
            <consortium name="Ensembl"/>
        </authorList>
    </citation>
    <scope>IDENTIFICATION</scope>
</reference>
<keyword evidence="2" id="KW-0175">Coiled coil</keyword>
<dbReference type="InParanoid" id="F7D533"/>
<dbReference type="FunCoup" id="F7D533">
    <property type="interactions" value="12"/>
</dbReference>
<evidence type="ECO:0000256" key="1">
    <source>
        <dbReference type="ARBA" id="ARBA00010090"/>
    </source>
</evidence>
<dbReference type="AlphaFoldDB" id="F7D533"/>
<evidence type="ECO:0000256" key="4">
    <source>
        <dbReference type="SAM" id="Phobius"/>
    </source>
</evidence>
<dbReference type="GeneID" id="100024691"/>
<proteinExistence type="inferred from homology"/>
<keyword evidence="4" id="KW-1133">Transmembrane helix</keyword>
<feature type="compositionally biased region" description="Low complexity" evidence="3">
    <location>
        <begin position="90"/>
        <end position="101"/>
    </location>
</feature>
<dbReference type="OMA" id="EMKECVF"/>
<comment type="similarity">
    <text evidence="1">Belongs to the apolipoprotein L family.</text>
</comment>
<dbReference type="KEGG" id="mdo:100024691"/>
<feature type="region of interest" description="Disordered" evidence="3">
    <location>
        <begin position="1"/>
        <end position="102"/>
    </location>
</feature>
<evidence type="ECO:0000313" key="6">
    <source>
        <dbReference type="Proteomes" id="UP000002280"/>
    </source>
</evidence>
<dbReference type="eggNOG" id="ENOG502RZGU">
    <property type="taxonomic scope" value="Eukaryota"/>
</dbReference>
<reference evidence="5" key="3">
    <citation type="submission" date="2025-09" db="UniProtKB">
        <authorList>
            <consortium name="Ensembl"/>
        </authorList>
    </citation>
    <scope>IDENTIFICATION</scope>
</reference>
<dbReference type="PANTHER" id="PTHR14096:SF27">
    <property type="entry name" value="APOLIPOPROTEIN L2"/>
    <property type="match status" value="1"/>
</dbReference>
<dbReference type="InterPro" id="IPR008405">
    <property type="entry name" value="ApoL"/>
</dbReference>
<keyword evidence="4" id="KW-0472">Membrane</keyword>